<feature type="binding site" evidence="10">
    <location>
        <position position="240"/>
    </location>
    <ligand>
        <name>[4Fe-4S] cluster</name>
        <dbReference type="ChEBI" id="CHEBI:49883"/>
    </ligand>
</feature>
<keyword evidence="7 10" id="KW-0411">Iron-sulfur</keyword>
<organism evidence="13 14">
    <name type="scientific">Aphanocapsa feldmannii 277cV</name>
    <dbReference type="NCBI Taxonomy" id="2507553"/>
    <lineage>
        <taxon>Bacteria</taxon>
        <taxon>Bacillati</taxon>
        <taxon>Cyanobacteriota</taxon>
        <taxon>Cyanophyceae</taxon>
        <taxon>Oscillatoriophycideae</taxon>
        <taxon>Chroococcales</taxon>
        <taxon>Microcystaceae</taxon>
        <taxon>Aphanocapsa</taxon>
    </lineage>
</organism>
<dbReference type="NCBIfam" id="TIGR01083">
    <property type="entry name" value="nth"/>
    <property type="match status" value="1"/>
</dbReference>
<dbReference type="GO" id="GO:0051539">
    <property type="term" value="F:4 iron, 4 sulfur cluster binding"/>
    <property type="evidence" value="ECO:0007669"/>
    <property type="project" value="UniProtKB-UniRule"/>
</dbReference>
<keyword evidence="9 10" id="KW-0326">Glycosidase</keyword>
<dbReference type="GO" id="GO:0003677">
    <property type="term" value="F:DNA binding"/>
    <property type="evidence" value="ECO:0007669"/>
    <property type="project" value="UniProtKB-UniRule"/>
</dbReference>
<evidence type="ECO:0000256" key="5">
    <source>
        <dbReference type="ARBA" id="ARBA00022801"/>
    </source>
</evidence>
<dbReference type="InterPro" id="IPR023170">
    <property type="entry name" value="HhH_base_excis_C"/>
</dbReference>
<evidence type="ECO:0000256" key="1">
    <source>
        <dbReference type="ARBA" id="ARBA00008343"/>
    </source>
</evidence>
<dbReference type="PANTHER" id="PTHR10359">
    <property type="entry name" value="A/G-SPECIFIC ADENINE GLYCOSYLASE/ENDONUCLEASE III"/>
    <property type="match status" value="1"/>
</dbReference>
<dbReference type="Gene3D" id="1.10.1670.10">
    <property type="entry name" value="Helix-hairpin-Helix base-excision DNA repair enzymes (C-terminal)"/>
    <property type="match status" value="1"/>
</dbReference>
<feature type="binding site" evidence="10">
    <location>
        <position position="234"/>
    </location>
    <ligand>
        <name>[4Fe-4S] cluster</name>
        <dbReference type="ChEBI" id="CHEBI:49883"/>
    </ligand>
</feature>
<feature type="binding site" evidence="10">
    <location>
        <position position="224"/>
    </location>
    <ligand>
        <name>[4Fe-4S] cluster</name>
        <dbReference type="ChEBI" id="CHEBI:49883"/>
    </ligand>
</feature>
<dbReference type="EMBL" id="SRMO01000026">
    <property type="protein sequence ID" value="TGG96197.1"/>
    <property type="molecule type" value="Genomic_DNA"/>
</dbReference>
<dbReference type="GO" id="GO:0006285">
    <property type="term" value="P:base-excision repair, AP site formation"/>
    <property type="evidence" value="ECO:0007669"/>
    <property type="project" value="TreeGrafter"/>
</dbReference>
<evidence type="ECO:0000313" key="14">
    <source>
        <dbReference type="Proteomes" id="UP000317990"/>
    </source>
</evidence>
<evidence type="ECO:0000256" key="7">
    <source>
        <dbReference type="ARBA" id="ARBA00023014"/>
    </source>
</evidence>
<dbReference type="SUPFAM" id="SSF48150">
    <property type="entry name" value="DNA-glycosylase"/>
    <property type="match status" value="1"/>
</dbReference>
<dbReference type="Proteomes" id="UP000317990">
    <property type="component" value="Unassembled WGS sequence"/>
</dbReference>
<dbReference type="AlphaFoldDB" id="A0A524RQU3"/>
<keyword evidence="5 10" id="KW-0378">Hydrolase</keyword>
<evidence type="ECO:0000256" key="8">
    <source>
        <dbReference type="ARBA" id="ARBA00023204"/>
    </source>
</evidence>
<name>A0A524RQU3_9CHRO</name>
<keyword evidence="10" id="KW-0456">Lyase</keyword>
<dbReference type="Pfam" id="PF00633">
    <property type="entry name" value="HHH"/>
    <property type="match status" value="1"/>
</dbReference>
<comment type="caution">
    <text evidence="13">The sequence shown here is derived from an EMBL/GenBank/DDBJ whole genome shotgun (WGS) entry which is preliminary data.</text>
</comment>
<dbReference type="Pfam" id="PF00730">
    <property type="entry name" value="HhH-GPD"/>
    <property type="match status" value="1"/>
</dbReference>
<sequence>MGPAEIAATPSPTQSPNRPPGAPFPFELGPLSGRLQSPRKRAAVILERLKQLYPGAICSLHWRNPFELLVATMLSAQCTDERVNLVTPALFKRFPTARALADSTAEEVERYVRSTGFYRNKARNIVASARLLLERHGGAVPHSMEELLQLPGVARKTASVVLAWAFGINAGVTVDTHVRRLSQRLGLSSGNTPGKIEPDLMVLVPRSEWHQLSIQLIFHGRAICTARRAHCEHCGLADLCPSHPLRQLRRRRR</sequence>
<comment type="function">
    <text evidence="10">DNA repair enzyme that has both DNA N-glycosylase activity and AP-lyase activity. The DNA N-glycosylase activity releases various damaged pyrimidines from DNA by cleaving the N-glycosidic bond, leaving an AP (apurinic/apyrimidinic) site. The AP-lyase activity cleaves the phosphodiester bond 3' to the AP site by a beta-elimination, leaving a 3'-terminal unsaturated sugar and a product with a terminal 5'-phosphate.</text>
</comment>
<dbReference type="GO" id="GO:0019104">
    <property type="term" value="F:DNA N-glycosylase activity"/>
    <property type="evidence" value="ECO:0007669"/>
    <property type="project" value="UniProtKB-UniRule"/>
</dbReference>
<comment type="similarity">
    <text evidence="1 10">Belongs to the Nth/MutY family.</text>
</comment>
<dbReference type="GO" id="GO:0046872">
    <property type="term" value="F:metal ion binding"/>
    <property type="evidence" value="ECO:0007669"/>
    <property type="project" value="UniProtKB-KW"/>
</dbReference>
<keyword evidence="2 10" id="KW-0004">4Fe-4S</keyword>
<gene>
    <name evidence="10 13" type="primary">nth</name>
    <name evidence="13" type="ORF">ERJ67_01315</name>
</gene>
<protein>
    <recommendedName>
        <fullName evidence="10">Endonuclease III</fullName>
        <ecNumber evidence="10">4.2.99.18</ecNumber>
    </recommendedName>
    <alternativeName>
        <fullName evidence="10">DNA-(apurinic or apyrimidinic site) lyase</fullName>
    </alternativeName>
</protein>
<dbReference type="SMART" id="SM00478">
    <property type="entry name" value="ENDO3c"/>
    <property type="match status" value="1"/>
</dbReference>
<evidence type="ECO:0000313" key="13">
    <source>
        <dbReference type="EMBL" id="TGG96197.1"/>
    </source>
</evidence>
<dbReference type="EC" id="4.2.99.18" evidence="10"/>
<dbReference type="InterPro" id="IPR011257">
    <property type="entry name" value="DNA_glycosylase"/>
</dbReference>
<dbReference type="Gene3D" id="1.10.340.30">
    <property type="entry name" value="Hypothetical protein, domain 2"/>
    <property type="match status" value="1"/>
</dbReference>
<evidence type="ECO:0000256" key="2">
    <source>
        <dbReference type="ARBA" id="ARBA00022485"/>
    </source>
</evidence>
<comment type="catalytic activity">
    <reaction evidence="10">
        <text>2'-deoxyribonucleotide-(2'-deoxyribose 5'-phosphate)-2'-deoxyribonucleotide-DNA = a 3'-end 2'-deoxyribonucleotide-(2,3-dehydro-2,3-deoxyribose 5'-phosphate)-DNA + a 5'-end 5'-phospho-2'-deoxyribonucleoside-DNA + H(+)</text>
        <dbReference type="Rhea" id="RHEA:66592"/>
        <dbReference type="Rhea" id="RHEA-COMP:13180"/>
        <dbReference type="Rhea" id="RHEA-COMP:16897"/>
        <dbReference type="Rhea" id="RHEA-COMP:17067"/>
        <dbReference type="ChEBI" id="CHEBI:15378"/>
        <dbReference type="ChEBI" id="CHEBI:136412"/>
        <dbReference type="ChEBI" id="CHEBI:157695"/>
        <dbReference type="ChEBI" id="CHEBI:167181"/>
        <dbReference type="EC" id="4.2.99.18"/>
    </reaction>
</comment>
<keyword evidence="10" id="KW-0238">DNA-binding</keyword>
<dbReference type="InterPro" id="IPR000445">
    <property type="entry name" value="HhH_motif"/>
</dbReference>
<keyword evidence="13" id="KW-0540">Nuclease</keyword>
<keyword evidence="3 10" id="KW-0479">Metal-binding</keyword>
<evidence type="ECO:0000256" key="10">
    <source>
        <dbReference type="HAMAP-Rule" id="MF_00942"/>
    </source>
</evidence>
<proteinExistence type="inferred from homology"/>
<evidence type="ECO:0000256" key="6">
    <source>
        <dbReference type="ARBA" id="ARBA00023004"/>
    </source>
</evidence>
<dbReference type="InterPro" id="IPR003265">
    <property type="entry name" value="HhH-GPD_domain"/>
</dbReference>
<evidence type="ECO:0000256" key="3">
    <source>
        <dbReference type="ARBA" id="ARBA00022723"/>
    </source>
</evidence>
<comment type="cofactor">
    <cofactor evidence="10">
        <name>[4Fe-4S] cluster</name>
        <dbReference type="ChEBI" id="CHEBI:49883"/>
    </cofactor>
    <text evidence="10">Binds 1 [4Fe-4S] cluster.</text>
</comment>
<evidence type="ECO:0000256" key="9">
    <source>
        <dbReference type="ARBA" id="ARBA00023295"/>
    </source>
</evidence>
<evidence type="ECO:0000256" key="4">
    <source>
        <dbReference type="ARBA" id="ARBA00022763"/>
    </source>
</evidence>
<reference evidence="13 14" key="1">
    <citation type="journal article" date="2019" name="mSystems">
        <title>Life at home and on the roam: Genomic adaptions reflect the dual lifestyle of an intracellular, facultative symbiont.</title>
        <authorList>
            <person name="Burgsdorf I."/>
        </authorList>
    </citation>
    <scope>NUCLEOTIDE SEQUENCE [LARGE SCALE GENOMIC DNA]</scope>
    <source>
        <strain evidence="13">277cV</strain>
    </source>
</reference>
<dbReference type="InterPro" id="IPR005759">
    <property type="entry name" value="Nth"/>
</dbReference>
<keyword evidence="13" id="KW-0255">Endonuclease</keyword>
<dbReference type="HAMAP" id="MF_00942">
    <property type="entry name" value="Nth"/>
    <property type="match status" value="1"/>
</dbReference>
<dbReference type="FunFam" id="1.10.340.30:FF:000001">
    <property type="entry name" value="Endonuclease III"/>
    <property type="match status" value="1"/>
</dbReference>
<keyword evidence="6 10" id="KW-0408">Iron</keyword>
<feature type="region of interest" description="Disordered" evidence="11">
    <location>
        <begin position="1"/>
        <end position="28"/>
    </location>
</feature>
<feature type="domain" description="HhH-GPD" evidence="12">
    <location>
        <begin position="74"/>
        <end position="222"/>
    </location>
</feature>
<dbReference type="InterPro" id="IPR004036">
    <property type="entry name" value="Endonuclease-III-like_CS2"/>
</dbReference>
<feature type="binding site" evidence="10">
    <location>
        <position position="231"/>
    </location>
    <ligand>
        <name>[4Fe-4S] cluster</name>
        <dbReference type="ChEBI" id="CHEBI:49883"/>
    </ligand>
</feature>
<dbReference type="PANTHER" id="PTHR10359:SF18">
    <property type="entry name" value="ENDONUCLEASE III"/>
    <property type="match status" value="1"/>
</dbReference>
<accession>A0A524RQU3</accession>
<dbReference type="CDD" id="cd00056">
    <property type="entry name" value="ENDO3c"/>
    <property type="match status" value="1"/>
</dbReference>
<dbReference type="GO" id="GO:0140078">
    <property type="term" value="F:class I DNA-(apurinic or apyrimidinic site) endonuclease activity"/>
    <property type="evidence" value="ECO:0007669"/>
    <property type="project" value="UniProtKB-EC"/>
</dbReference>
<dbReference type="PROSITE" id="PS01155">
    <property type="entry name" value="ENDONUCLEASE_III_2"/>
    <property type="match status" value="1"/>
</dbReference>
<evidence type="ECO:0000256" key="11">
    <source>
        <dbReference type="SAM" id="MobiDB-lite"/>
    </source>
</evidence>
<keyword evidence="4 10" id="KW-0227">DNA damage</keyword>
<keyword evidence="8 10" id="KW-0234">DNA repair</keyword>
<evidence type="ECO:0000259" key="12">
    <source>
        <dbReference type="SMART" id="SM00478"/>
    </source>
</evidence>